<evidence type="ECO:0000256" key="2">
    <source>
        <dbReference type="ARBA" id="ARBA00022475"/>
    </source>
</evidence>
<protein>
    <submittedName>
        <fullName evidence="7">Threonine/homoserine/homoserine lactone efflux protein</fullName>
    </submittedName>
</protein>
<organism evidence="7 8">
    <name type="scientific">Primorskyibacter flagellatus</name>
    <dbReference type="NCBI Taxonomy" id="1387277"/>
    <lineage>
        <taxon>Bacteria</taxon>
        <taxon>Pseudomonadati</taxon>
        <taxon>Pseudomonadota</taxon>
        <taxon>Alphaproteobacteria</taxon>
        <taxon>Rhodobacterales</taxon>
        <taxon>Roseobacteraceae</taxon>
        <taxon>Primorskyibacter</taxon>
    </lineage>
</organism>
<evidence type="ECO:0000256" key="6">
    <source>
        <dbReference type="SAM" id="Phobius"/>
    </source>
</evidence>
<dbReference type="Pfam" id="PF01810">
    <property type="entry name" value="LysE"/>
    <property type="match status" value="1"/>
</dbReference>
<feature type="transmembrane region" description="Helical" evidence="6">
    <location>
        <begin position="179"/>
        <end position="198"/>
    </location>
</feature>
<evidence type="ECO:0000313" key="8">
    <source>
        <dbReference type="Proteomes" id="UP000192330"/>
    </source>
</evidence>
<comment type="subcellular location">
    <subcellularLocation>
        <location evidence="1">Cell membrane</location>
        <topology evidence="1">Multi-pass membrane protein</topology>
    </subcellularLocation>
</comment>
<evidence type="ECO:0000256" key="5">
    <source>
        <dbReference type="ARBA" id="ARBA00023136"/>
    </source>
</evidence>
<gene>
    <name evidence="7" type="ORF">SAMN06295998_11091</name>
</gene>
<keyword evidence="3 6" id="KW-0812">Transmembrane</keyword>
<dbReference type="GO" id="GO:0015171">
    <property type="term" value="F:amino acid transmembrane transporter activity"/>
    <property type="evidence" value="ECO:0007669"/>
    <property type="project" value="TreeGrafter"/>
</dbReference>
<proteinExistence type="predicted"/>
<dbReference type="OrthoDB" id="9804822at2"/>
<feature type="transmembrane region" description="Helical" evidence="6">
    <location>
        <begin position="123"/>
        <end position="141"/>
    </location>
</feature>
<keyword evidence="8" id="KW-1185">Reference proteome</keyword>
<sequence>MDLAHVIAFNVTLLAAIASPGPAMLYTIRNTLAHGRRVGLFTAWGLGVMAATWTLLALLGLDAVFQIVPWAYTACKLVGAFYLIHIAWTTWRHARDPLADAPTPPARAFLGGMLVNLSNPKSVLFSAAVLVVIFPAGLSVGDKGLIVFNHLGVEFLVGSVLVMLLSTRRISAGYLRAKFIFDRIAAGVMGLLGLRLLLSR</sequence>
<dbReference type="Proteomes" id="UP000192330">
    <property type="component" value="Unassembled WGS sequence"/>
</dbReference>
<dbReference type="RefSeq" id="WP_084353466.1">
    <property type="nucleotide sequence ID" value="NZ_FWYD01000010.1"/>
</dbReference>
<evidence type="ECO:0000256" key="1">
    <source>
        <dbReference type="ARBA" id="ARBA00004651"/>
    </source>
</evidence>
<feature type="transmembrane region" description="Helical" evidence="6">
    <location>
        <begin position="6"/>
        <end position="26"/>
    </location>
</feature>
<dbReference type="GO" id="GO:0005886">
    <property type="term" value="C:plasma membrane"/>
    <property type="evidence" value="ECO:0007669"/>
    <property type="project" value="UniProtKB-SubCell"/>
</dbReference>
<dbReference type="InterPro" id="IPR001123">
    <property type="entry name" value="LeuE-type"/>
</dbReference>
<dbReference type="EMBL" id="FWYD01000010">
    <property type="protein sequence ID" value="SMC91856.1"/>
    <property type="molecule type" value="Genomic_DNA"/>
</dbReference>
<keyword evidence="4 6" id="KW-1133">Transmembrane helix</keyword>
<dbReference type="PANTHER" id="PTHR30086">
    <property type="entry name" value="ARGININE EXPORTER PROTEIN ARGO"/>
    <property type="match status" value="1"/>
</dbReference>
<feature type="transmembrane region" description="Helical" evidence="6">
    <location>
        <begin position="67"/>
        <end position="88"/>
    </location>
</feature>
<keyword evidence="5 6" id="KW-0472">Membrane</keyword>
<dbReference type="AlphaFoldDB" id="A0A1W2D3T3"/>
<accession>A0A1W2D3T3</accession>
<dbReference type="PANTHER" id="PTHR30086:SF20">
    <property type="entry name" value="ARGININE EXPORTER PROTEIN ARGO-RELATED"/>
    <property type="match status" value="1"/>
</dbReference>
<evidence type="ECO:0000313" key="7">
    <source>
        <dbReference type="EMBL" id="SMC91856.1"/>
    </source>
</evidence>
<reference evidence="7 8" key="1">
    <citation type="submission" date="2017-04" db="EMBL/GenBank/DDBJ databases">
        <authorList>
            <person name="Afonso C.L."/>
            <person name="Miller P.J."/>
            <person name="Scott M.A."/>
            <person name="Spackman E."/>
            <person name="Goraichik I."/>
            <person name="Dimitrov K.M."/>
            <person name="Suarez D.L."/>
            <person name="Swayne D.E."/>
        </authorList>
    </citation>
    <scope>NUCLEOTIDE SEQUENCE [LARGE SCALE GENOMIC DNA]</scope>
    <source>
        <strain evidence="7 8">CGMCC 1.12644</strain>
    </source>
</reference>
<evidence type="ECO:0000256" key="4">
    <source>
        <dbReference type="ARBA" id="ARBA00022989"/>
    </source>
</evidence>
<feature type="transmembrane region" description="Helical" evidence="6">
    <location>
        <begin position="147"/>
        <end position="167"/>
    </location>
</feature>
<name>A0A1W2D3T3_9RHOB</name>
<evidence type="ECO:0000256" key="3">
    <source>
        <dbReference type="ARBA" id="ARBA00022692"/>
    </source>
</evidence>
<feature type="transmembrane region" description="Helical" evidence="6">
    <location>
        <begin position="38"/>
        <end position="61"/>
    </location>
</feature>
<dbReference type="STRING" id="1387277.SAMN06295998_11091"/>
<keyword evidence="2" id="KW-1003">Cell membrane</keyword>